<dbReference type="Gene3D" id="3.40.50.10490">
    <property type="entry name" value="Glucose-6-phosphate isomerase like protein, domain 1"/>
    <property type="match status" value="1"/>
</dbReference>
<dbReference type="AlphaFoldDB" id="A0A2H0UIV2"/>
<keyword evidence="3 5" id="KW-0687">Ribonucleoprotein</keyword>
<dbReference type="Proteomes" id="UP000230706">
    <property type="component" value="Unassembled WGS sequence"/>
</dbReference>
<accession>A0A2H0UIV2</accession>
<dbReference type="Gene3D" id="1.10.287.610">
    <property type="entry name" value="Helix hairpin bin"/>
    <property type="match status" value="1"/>
</dbReference>
<dbReference type="PANTHER" id="PTHR12534">
    <property type="entry name" value="30S RIBOSOMAL PROTEIN S2 PROKARYOTIC AND ORGANELLAR"/>
    <property type="match status" value="1"/>
</dbReference>
<dbReference type="GO" id="GO:0022627">
    <property type="term" value="C:cytosolic small ribosomal subunit"/>
    <property type="evidence" value="ECO:0007669"/>
    <property type="project" value="TreeGrafter"/>
</dbReference>
<protein>
    <recommendedName>
        <fullName evidence="4 5">Small ribosomal subunit protein uS2</fullName>
    </recommendedName>
</protein>
<dbReference type="SUPFAM" id="SSF52313">
    <property type="entry name" value="Ribosomal protein S2"/>
    <property type="match status" value="1"/>
</dbReference>
<sequence length="235" mass="26768">MIQTQVKDLFETGAHFGYSRSRRHPSATAFIFATKDKSDIFDLEKTEKCLKKAEEFVAKVAESGKQVLFVAGKHEASKIVRDLAEKISAPHVSGRWIGGTLTNFKEIRKRIDRLERFRRERDAGERDKYTKLERLMLDREIEELERRFSGLEDMKELPAALFVVDPRHEQTAVNEAKQLGIPIVALANSDCDFKSIQYPIPANDSVVKSISFFSSVIADSYDKNKKIPVSDVSEK</sequence>
<dbReference type="InterPro" id="IPR023591">
    <property type="entry name" value="Ribosomal_uS2_flav_dom_sf"/>
</dbReference>
<evidence type="ECO:0000256" key="5">
    <source>
        <dbReference type="HAMAP-Rule" id="MF_00291"/>
    </source>
</evidence>
<evidence type="ECO:0000256" key="3">
    <source>
        <dbReference type="ARBA" id="ARBA00023274"/>
    </source>
</evidence>
<dbReference type="HAMAP" id="MF_00291_B">
    <property type="entry name" value="Ribosomal_uS2_B"/>
    <property type="match status" value="1"/>
</dbReference>
<keyword evidence="2 5" id="KW-0689">Ribosomal protein</keyword>
<comment type="caution">
    <text evidence="7">The sequence shown here is derived from an EMBL/GenBank/DDBJ whole genome shotgun (WGS) entry which is preliminary data.</text>
</comment>
<dbReference type="CDD" id="cd01425">
    <property type="entry name" value="RPS2"/>
    <property type="match status" value="1"/>
</dbReference>
<dbReference type="PROSITE" id="PS00962">
    <property type="entry name" value="RIBOSOMAL_S2_1"/>
    <property type="match status" value="1"/>
</dbReference>
<dbReference type="Pfam" id="PF00318">
    <property type="entry name" value="Ribosomal_S2"/>
    <property type="match status" value="1"/>
</dbReference>
<evidence type="ECO:0000256" key="4">
    <source>
        <dbReference type="ARBA" id="ARBA00035256"/>
    </source>
</evidence>
<dbReference type="PROSITE" id="PS00963">
    <property type="entry name" value="RIBOSOMAL_S2_2"/>
    <property type="match status" value="1"/>
</dbReference>
<name>A0A2H0UIV2_9BACT</name>
<evidence type="ECO:0000256" key="1">
    <source>
        <dbReference type="ARBA" id="ARBA00006242"/>
    </source>
</evidence>
<dbReference type="GO" id="GO:0006412">
    <property type="term" value="P:translation"/>
    <property type="evidence" value="ECO:0007669"/>
    <property type="project" value="UniProtKB-UniRule"/>
</dbReference>
<dbReference type="InterPro" id="IPR001865">
    <property type="entry name" value="Ribosomal_uS2"/>
</dbReference>
<dbReference type="InterPro" id="IPR018130">
    <property type="entry name" value="Ribosomal_uS2_CS"/>
</dbReference>
<evidence type="ECO:0000256" key="6">
    <source>
        <dbReference type="RuleBase" id="RU003631"/>
    </source>
</evidence>
<evidence type="ECO:0000313" key="7">
    <source>
        <dbReference type="EMBL" id="PIR86328.1"/>
    </source>
</evidence>
<dbReference type="NCBIfam" id="TIGR01011">
    <property type="entry name" value="rpsB_bact"/>
    <property type="match status" value="1"/>
</dbReference>
<organism evidence="7 8">
    <name type="scientific">Candidatus Kaiserbacteria bacterium CG10_big_fil_rev_8_21_14_0_10_43_70</name>
    <dbReference type="NCBI Taxonomy" id="1974605"/>
    <lineage>
        <taxon>Bacteria</taxon>
        <taxon>Candidatus Kaiseribacteriota</taxon>
    </lineage>
</organism>
<gene>
    <name evidence="5 7" type="primary">rpsB</name>
    <name evidence="7" type="ORF">COU13_01555</name>
</gene>
<dbReference type="PRINTS" id="PR00395">
    <property type="entry name" value="RIBOSOMALS2"/>
</dbReference>
<evidence type="ECO:0000256" key="2">
    <source>
        <dbReference type="ARBA" id="ARBA00022980"/>
    </source>
</evidence>
<reference evidence="8" key="1">
    <citation type="submission" date="2017-09" db="EMBL/GenBank/DDBJ databases">
        <title>Depth-based differentiation of microbial function through sediment-hosted aquifers and enrichment of novel symbionts in the deep terrestrial subsurface.</title>
        <authorList>
            <person name="Probst A.J."/>
            <person name="Ladd B."/>
            <person name="Jarett J.K."/>
            <person name="Geller-Mcgrath D.E."/>
            <person name="Sieber C.M.K."/>
            <person name="Emerson J.B."/>
            <person name="Anantharaman K."/>
            <person name="Thomas B.C."/>
            <person name="Malmstrom R."/>
            <person name="Stieglmeier M."/>
            <person name="Klingl A."/>
            <person name="Woyke T."/>
            <person name="Ryan C.M."/>
            <person name="Banfield J.F."/>
        </authorList>
    </citation>
    <scope>NUCLEOTIDE SEQUENCE [LARGE SCALE GENOMIC DNA]</scope>
</reference>
<dbReference type="PANTHER" id="PTHR12534:SF0">
    <property type="entry name" value="SMALL RIBOSOMAL SUBUNIT PROTEIN US2M"/>
    <property type="match status" value="1"/>
</dbReference>
<dbReference type="EMBL" id="PFBF01000034">
    <property type="protein sequence ID" value="PIR86328.1"/>
    <property type="molecule type" value="Genomic_DNA"/>
</dbReference>
<dbReference type="InterPro" id="IPR005706">
    <property type="entry name" value="Ribosomal_uS2_bac/mit/plastid"/>
</dbReference>
<comment type="similarity">
    <text evidence="1 5 6">Belongs to the universal ribosomal protein uS2 family.</text>
</comment>
<evidence type="ECO:0000313" key="8">
    <source>
        <dbReference type="Proteomes" id="UP000230706"/>
    </source>
</evidence>
<proteinExistence type="inferred from homology"/>
<dbReference type="GO" id="GO:0003735">
    <property type="term" value="F:structural constituent of ribosome"/>
    <property type="evidence" value="ECO:0007669"/>
    <property type="project" value="InterPro"/>
</dbReference>